<evidence type="ECO:0000313" key="2">
    <source>
        <dbReference type="Proteomes" id="UP000290288"/>
    </source>
</evidence>
<accession>A0A4V1Q388</accession>
<dbReference type="OrthoDB" id="10308681at2759"/>
<sequence length="170" mass="18941">MTRSSTHTLSNFSALRNPKFLRELNAVFEPENIFHKMGLVVETRPKNWFLYDYDTEYNENHYGYGNAAATPVPNVLEPEFGPLQSIPVQWNPSLAAPTSPALASGHLDATKYAASPMGAEYLDEKPSASILARMSTPPQRPFTNLTNRVPFSPLLPNEPEILAKEAVRLI</sequence>
<dbReference type="EMBL" id="SDEE01000316">
    <property type="protein sequence ID" value="RXW17738.1"/>
    <property type="molecule type" value="Genomic_DNA"/>
</dbReference>
<evidence type="ECO:0000313" key="1">
    <source>
        <dbReference type="EMBL" id="RXW17738.1"/>
    </source>
</evidence>
<dbReference type="AlphaFoldDB" id="A0A4V1Q388"/>
<reference evidence="1 2" key="1">
    <citation type="submission" date="2019-01" db="EMBL/GenBank/DDBJ databases">
        <title>Draft genome sequence of Psathyrella aberdarensis IHI B618.</title>
        <authorList>
            <person name="Buettner E."/>
            <person name="Kellner H."/>
        </authorList>
    </citation>
    <scope>NUCLEOTIDE SEQUENCE [LARGE SCALE GENOMIC DNA]</scope>
    <source>
        <strain evidence="1 2">IHI B618</strain>
    </source>
</reference>
<name>A0A4V1Q388_9AGAR</name>
<gene>
    <name evidence="1" type="ORF">EST38_g8118</name>
</gene>
<comment type="caution">
    <text evidence="1">The sequence shown here is derived from an EMBL/GenBank/DDBJ whole genome shotgun (WGS) entry which is preliminary data.</text>
</comment>
<protein>
    <submittedName>
        <fullName evidence="1">Uncharacterized protein</fullName>
    </submittedName>
</protein>
<proteinExistence type="predicted"/>
<organism evidence="1 2">
    <name type="scientific">Candolleomyces aberdarensis</name>
    <dbReference type="NCBI Taxonomy" id="2316362"/>
    <lineage>
        <taxon>Eukaryota</taxon>
        <taxon>Fungi</taxon>
        <taxon>Dikarya</taxon>
        <taxon>Basidiomycota</taxon>
        <taxon>Agaricomycotina</taxon>
        <taxon>Agaricomycetes</taxon>
        <taxon>Agaricomycetidae</taxon>
        <taxon>Agaricales</taxon>
        <taxon>Agaricineae</taxon>
        <taxon>Psathyrellaceae</taxon>
        <taxon>Candolleomyces</taxon>
    </lineage>
</organism>
<dbReference type="Proteomes" id="UP000290288">
    <property type="component" value="Unassembled WGS sequence"/>
</dbReference>
<keyword evidence="2" id="KW-1185">Reference proteome</keyword>